<dbReference type="PANTHER" id="PTHR30319">
    <property type="entry name" value="PHENYLACETIC ACID REGULATOR-RELATED TRANSCRIPTIONAL REPRESSOR"/>
    <property type="match status" value="1"/>
</dbReference>
<dbReference type="Pfam" id="PF20803">
    <property type="entry name" value="PaaX_M"/>
    <property type="match status" value="1"/>
</dbReference>
<evidence type="ECO:0000259" key="2">
    <source>
        <dbReference type="Pfam" id="PF08223"/>
    </source>
</evidence>
<keyword evidence="5" id="KW-1185">Reference proteome</keyword>
<evidence type="ECO:0000313" key="4">
    <source>
        <dbReference type="EMBL" id="UOQ57478.1"/>
    </source>
</evidence>
<proteinExistence type="predicted"/>
<dbReference type="RefSeq" id="WP_244692526.1">
    <property type="nucleotide sequence ID" value="NZ_CP095044.1"/>
</dbReference>
<sequence>MIPRSLAPRADEAPRGHRSRSLVLALLGELLRAGRDGPLRGIALVDVLEHAGVAAPAARAALDRFALSGFLDRDRSGRHLVYGITPSARSVLTEASRRVHAEHPFDASGPGWTLVTFSIPEGQRGLRHQLRAALAWEGFAVLRDGLWIAPGRRDPETALAPVRAELPLGGVLAFHAAEIDGFPVDVALRSAWDFAAIRAEHERFIARWSDPGAADGMPALAALTVLVSDWLELLRRDPRLPAGSLDPDWPAPCSLAAYRARRAEIADAADAAMREGFPQPA</sequence>
<protein>
    <submittedName>
        <fullName evidence="4">PadR family transcriptional regulator</fullName>
    </submittedName>
</protein>
<reference evidence="4 5" key="1">
    <citation type="submission" date="2022-04" db="EMBL/GenBank/DDBJ databases">
        <title>Leucobacter sp. isolated from rhizosphere of garlic.</title>
        <authorList>
            <person name="Won M."/>
            <person name="Lee C.-M."/>
            <person name="Woen H.-Y."/>
            <person name="Kwon S.-W."/>
        </authorList>
    </citation>
    <scope>NUCLEOTIDE SEQUENCE [LARGE SCALE GENOMIC DNA]</scope>
    <source>
        <strain evidence="4 5">H21R-40</strain>
    </source>
</reference>
<evidence type="ECO:0000313" key="5">
    <source>
        <dbReference type="Proteomes" id="UP000831786"/>
    </source>
</evidence>
<dbReference type="InterPro" id="IPR011965">
    <property type="entry name" value="PaaX_trns_reg"/>
</dbReference>
<dbReference type="Pfam" id="PF08223">
    <property type="entry name" value="PaaX_C"/>
    <property type="match status" value="1"/>
</dbReference>
<dbReference type="InterPro" id="IPR012906">
    <property type="entry name" value="PaaX-like_N"/>
</dbReference>
<accession>A0ABY4FMH1</accession>
<evidence type="ECO:0000259" key="1">
    <source>
        <dbReference type="Pfam" id="PF07848"/>
    </source>
</evidence>
<dbReference type="Gene3D" id="3.30.70.2650">
    <property type="match status" value="1"/>
</dbReference>
<dbReference type="InterPro" id="IPR036388">
    <property type="entry name" value="WH-like_DNA-bd_sf"/>
</dbReference>
<dbReference type="PIRSF" id="PIRSF020623">
    <property type="entry name" value="PaaX"/>
    <property type="match status" value="1"/>
</dbReference>
<gene>
    <name evidence="4" type="ORF">MUN78_01130</name>
</gene>
<dbReference type="EMBL" id="CP095045">
    <property type="protein sequence ID" value="UOQ57478.1"/>
    <property type="molecule type" value="Genomic_DNA"/>
</dbReference>
<feature type="domain" description="Transcriptional repressor PaaX-like C-terminal" evidence="2">
    <location>
        <begin position="192"/>
        <end position="272"/>
    </location>
</feature>
<organism evidence="4 5">
    <name type="scientific">Leucobacter allii</name>
    <dbReference type="NCBI Taxonomy" id="2932247"/>
    <lineage>
        <taxon>Bacteria</taxon>
        <taxon>Bacillati</taxon>
        <taxon>Actinomycetota</taxon>
        <taxon>Actinomycetes</taxon>
        <taxon>Micrococcales</taxon>
        <taxon>Microbacteriaceae</taxon>
        <taxon>Leucobacter</taxon>
    </lineage>
</organism>
<dbReference type="Proteomes" id="UP000831786">
    <property type="component" value="Chromosome"/>
</dbReference>
<evidence type="ECO:0000259" key="3">
    <source>
        <dbReference type="Pfam" id="PF20803"/>
    </source>
</evidence>
<name>A0ABY4FMH1_9MICO</name>
<dbReference type="InterPro" id="IPR013225">
    <property type="entry name" value="PaaX_C"/>
</dbReference>
<dbReference type="Pfam" id="PF07848">
    <property type="entry name" value="PaaX"/>
    <property type="match status" value="1"/>
</dbReference>
<feature type="domain" description="Transcriptional repressor PaaX-like N-terminal" evidence="1">
    <location>
        <begin position="18"/>
        <end position="85"/>
    </location>
</feature>
<dbReference type="PANTHER" id="PTHR30319:SF1">
    <property type="entry name" value="TRANSCRIPTIONAL REPRESSOR PAAX"/>
    <property type="match status" value="1"/>
</dbReference>
<dbReference type="InterPro" id="IPR048846">
    <property type="entry name" value="PaaX-like_central"/>
</dbReference>
<feature type="domain" description="Transcriptional repressor PaaX-like central Cas2-like" evidence="3">
    <location>
        <begin position="111"/>
        <end position="158"/>
    </location>
</feature>
<dbReference type="Gene3D" id="1.10.10.10">
    <property type="entry name" value="Winged helix-like DNA-binding domain superfamily/Winged helix DNA-binding domain"/>
    <property type="match status" value="1"/>
</dbReference>